<proteinExistence type="predicted"/>
<organism evidence="1 2">
    <name type="scientific">Panagrolaimus sp. ES5</name>
    <dbReference type="NCBI Taxonomy" id="591445"/>
    <lineage>
        <taxon>Eukaryota</taxon>
        <taxon>Metazoa</taxon>
        <taxon>Ecdysozoa</taxon>
        <taxon>Nematoda</taxon>
        <taxon>Chromadorea</taxon>
        <taxon>Rhabditida</taxon>
        <taxon>Tylenchina</taxon>
        <taxon>Panagrolaimomorpha</taxon>
        <taxon>Panagrolaimoidea</taxon>
        <taxon>Panagrolaimidae</taxon>
        <taxon>Panagrolaimus</taxon>
    </lineage>
</organism>
<evidence type="ECO:0000313" key="2">
    <source>
        <dbReference type="WBParaSite" id="ES5_v2.g810.t1"/>
    </source>
</evidence>
<dbReference type="WBParaSite" id="ES5_v2.g810.t1">
    <property type="protein sequence ID" value="ES5_v2.g810.t1"/>
    <property type="gene ID" value="ES5_v2.g810"/>
</dbReference>
<accession>A0AC34GTL8</accession>
<protein>
    <submittedName>
        <fullName evidence="2">Uncharacterized protein</fullName>
    </submittedName>
</protein>
<evidence type="ECO:0000313" key="1">
    <source>
        <dbReference type="Proteomes" id="UP000887579"/>
    </source>
</evidence>
<sequence length="603" mass="63429">MAMNFFNFALLLLTFSSFGACYQIVTSDNEIPSRLRGYVSVTASSIDINPSAPELDLVLNGQKMMFQVNSDENGCRKYNFDFLNGRCTAEILRGKEVKVNKRQLTVLSPGAISFAIENGQVSLGLSTVPCYVATEGVFKLKATVDCPTTITGVSLVIPSASTPSTAAPAISTSATASSTSSITATSDIFHGSASSTTSAQTSTAFSFPTLSNTKSTSSSTAHAESTSATVAEGGLSIGVIAAIIAGVCLCIIIPAVFGLVYYFIIRKKCRKSAKPKTGVSLVIPSSSTPSTAAPAISTSATASSTSSITATSDISHGSATSTTSAQTSSTYSFPTLSNTKSTSSSSAHAESTSATVAEGGLSIGVIAAIVAGVCLCIIIPIVFGLVYYFIIRKKCRKSAKPKTKSKTRSIVKTAPGGIRGNKSVGDTAGNQSKAKNAPSRFMVNLTGYGNTLLPDNPNEAIELIILKVLSSCRLRSDAQKYDVFDGKLFSNADEFADAILEECRPLFIEYLNTRYELQNHEVDEGTILTIVESLVTPEAVKKGIADARQSAFGYEMLGPIVEGLPSKVATAKPKEGPYHNMSEIRNEGRVFKAITGRKRRPSG</sequence>
<dbReference type="Proteomes" id="UP000887579">
    <property type="component" value="Unplaced"/>
</dbReference>
<reference evidence="2" key="1">
    <citation type="submission" date="2022-11" db="UniProtKB">
        <authorList>
            <consortium name="WormBaseParasite"/>
        </authorList>
    </citation>
    <scope>IDENTIFICATION</scope>
</reference>
<name>A0AC34GTL8_9BILA</name>